<evidence type="ECO:0000313" key="4">
    <source>
        <dbReference type="EMBL" id="KAL2735375.1"/>
    </source>
</evidence>
<comment type="caution">
    <text evidence="4">The sequence shown here is derived from an EMBL/GenBank/DDBJ whole genome shotgun (WGS) entry which is preliminary data.</text>
</comment>
<dbReference type="InterPro" id="IPR002048">
    <property type="entry name" value="EF_hand_dom"/>
</dbReference>
<gene>
    <name evidence="4" type="ORF">V1478_003015</name>
</gene>
<protein>
    <recommendedName>
        <fullName evidence="3">EF-hand domain-containing protein</fullName>
    </recommendedName>
</protein>
<dbReference type="Gene3D" id="1.10.238.10">
    <property type="entry name" value="EF-hand"/>
    <property type="match status" value="2"/>
</dbReference>
<dbReference type="InterPro" id="IPR050403">
    <property type="entry name" value="Myosin_RLC"/>
</dbReference>
<keyword evidence="2" id="KW-0106">Calcium</keyword>
<dbReference type="InterPro" id="IPR011992">
    <property type="entry name" value="EF-hand-dom_pair"/>
</dbReference>
<dbReference type="SMART" id="SM00054">
    <property type="entry name" value="EFh"/>
    <property type="match status" value="1"/>
</dbReference>
<dbReference type="GO" id="GO:0043226">
    <property type="term" value="C:organelle"/>
    <property type="evidence" value="ECO:0007669"/>
    <property type="project" value="UniProtKB-ARBA"/>
</dbReference>
<keyword evidence="5" id="KW-1185">Reference proteome</keyword>
<dbReference type="Pfam" id="PF13405">
    <property type="entry name" value="EF-hand_6"/>
    <property type="match status" value="1"/>
</dbReference>
<dbReference type="AlphaFoldDB" id="A0ABD2BRR9"/>
<dbReference type="PANTHER" id="PTHR23049">
    <property type="entry name" value="MYOSIN REGULATORY LIGHT CHAIN 2"/>
    <property type="match status" value="1"/>
</dbReference>
<dbReference type="InterPro" id="IPR018247">
    <property type="entry name" value="EF_Hand_1_Ca_BS"/>
</dbReference>
<dbReference type="EMBL" id="JAUDFV010000064">
    <property type="protein sequence ID" value="KAL2735375.1"/>
    <property type="molecule type" value="Genomic_DNA"/>
</dbReference>
<evidence type="ECO:0000313" key="5">
    <source>
        <dbReference type="Proteomes" id="UP001607302"/>
    </source>
</evidence>
<evidence type="ECO:0000256" key="2">
    <source>
        <dbReference type="ARBA" id="ARBA00022837"/>
    </source>
</evidence>
<name>A0ABD2BRR9_VESSQ</name>
<accession>A0ABD2BRR9</accession>
<dbReference type="Proteomes" id="UP001607302">
    <property type="component" value="Unassembled WGS sequence"/>
</dbReference>
<proteinExistence type="predicted"/>
<dbReference type="PROSITE" id="PS00018">
    <property type="entry name" value="EF_HAND_1"/>
    <property type="match status" value="1"/>
</dbReference>
<organism evidence="4 5">
    <name type="scientific">Vespula squamosa</name>
    <name type="common">Southern yellow jacket</name>
    <name type="synonym">Wasp</name>
    <dbReference type="NCBI Taxonomy" id="30214"/>
    <lineage>
        <taxon>Eukaryota</taxon>
        <taxon>Metazoa</taxon>
        <taxon>Ecdysozoa</taxon>
        <taxon>Arthropoda</taxon>
        <taxon>Hexapoda</taxon>
        <taxon>Insecta</taxon>
        <taxon>Pterygota</taxon>
        <taxon>Neoptera</taxon>
        <taxon>Endopterygota</taxon>
        <taxon>Hymenoptera</taxon>
        <taxon>Apocrita</taxon>
        <taxon>Aculeata</taxon>
        <taxon>Vespoidea</taxon>
        <taxon>Vespidae</taxon>
        <taxon>Vespinae</taxon>
        <taxon>Vespula</taxon>
    </lineage>
</organism>
<feature type="domain" description="EF-hand" evidence="3">
    <location>
        <begin position="107"/>
        <end position="142"/>
    </location>
</feature>
<evidence type="ECO:0000256" key="1">
    <source>
        <dbReference type="ARBA" id="ARBA00022737"/>
    </source>
</evidence>
<dbReference type="FunFam" id="1.10.238.10:FF:000178">
    <property type="entry name" value="Calmodulin-2 A"/>
    <property type="match status" value="1"/>
</dbReference>
<dbReference type="SUPFAM" id="SSF47473">
    <property type="entry name" value="EF-hand"/>
    <property type="match status" value="1"/>
</dbReference>
<keyword evidence="1" id="KW-0677">Repeat</keyword>
<reference evidence="4 5" key="1">
    <citation type="journal article" date="2024" name="Ann. Entomol. Soc. Am.">
        <title>Genomic analyses of the southern and eastern yellowjacket wasps (Hymenoptera: Vespidae) reveal evolutionary signatures of social life.</title>
        <authorList>
            <person name="Catto M.A."/>
            <person name="Caine P.B."/>
            <person name="Orr S.E."/>
            <person name="Hunt B.G."/>
            <person name="Goodisman M.A.D."/>
        </authorList>
    </citation>
    <scope>NUCLEOTIDE SEQUENCE [LARGE SCALE GENOMIC DNA]</scope>
    <source>
        <strain evidence="4">233</strain>
        <tissue evidence="4">Head and thorax</tissue>
    </source>
</reference>
<dbReference type="PROSITE" id="PS50222">
    <property type="entry name" value="EF_HAND_2"/>
    <property type="match status" value="1"/>
</dbReference>
<evidence type="ECO:0000259" key="3">
    <source>
        <dbReference type="PROSITE" id="PS50222"/>
    </source>
</evidence>
<sequence length="263" mass="30540">MKFPGISEKLIKFTYMCDRCSNFCLRLLYKKKKSSKVAEGQLKESVKESVKEQKKEKEKEKEKFNIETIKTENLQNNVPVEKSKIFNAVSLTKEIQIRNEVGKSDLIKLSELKEAFQLFDFNCDGIIDLEDLKFTFITMGQPDISEEQLQRMLSEIPIPIDFDAFITLFGQKVSEMDPEEVITAALSTWDMRNVGMIPEDKIREDLQKFGDKFTIKEVDRALEEAPIYLQDGNAMIDYIKFSNNICGFQNLAKARKYQKNMYS</sequence>